<dbReference type="CDD" id="cd03214">
    <property type="entry name" value="ABC_Iron-Siderophores_B12_Hemin"/>
    <property type="match status" value="1"/>
</dbReference>
<evidence type="ECO:0000259" key="6">
    <source>
        <dbReference type="PROSITE" id="PS50893"/>
    </source>
</evidence>
<dbReference type="GO" id="GO:0005524">
    <property type="term" value="F:ATP binding"/>
    <property type="evidence" value="ECO:0007669"/>
    <property type="project" value="UniProtKB-KW"/>
</dbReference>
<dbReference type="InterPro" id="IPR027417">
    <property type="entry name" value="P-loop_NTPase"/>
</dbReference>
<dbReference type="PANTHER" id="PTHR42794">
    <property type="entry name" value="HEMIN IMPORT ATP-BINDING PROTEIN HMUV"/>
    <property type="match status" value="1"/>
</dbReference>
<sequence>MAADLSTTIYTLDGCDFSYRGTPCLSDITLSLKKGRMYGLIGPNGSGKTTLINLLTGSTHPTSGTILFKDRPIHTYTKPDLAKVLSFVPQTFSMDFDYTVSEVVMMGRHPYIGRFGSPCTRDYELIESALTILDIQHLKDRYVTRLSGGERQRVLVARALAQDTEVMVLDEATASLDVRHSIDIMKALRAKVIDAKLTAIAAIHDLDLAASFCDELIVMHQGGRIHSAGDVSELLTPKLLKNIFGVEATILHVPDETPHIHYRYNHV</sequence>
<dbReference type="SMART" id="SM00382">
    <property type="entry name" value="AAA"/>
    <property type="match status" value="1"/>
</dbReference>
<dbReference type="PROSITE" id="PS50893">
    <property type="entry name" value="ABC_TRANSPORTER_2"/>
    <property type="match status" value="1"/>
</dbReference>
<comment type="function">
    <text evidence="5">Part of the ABC transporter complex HmuTUV involved in hemin import. Responsible for energy coupling to the transport system.</text>
</comment>
<keyword evidence="8" id="KW-1185">Reference proteome</keyword>
<dbReference type="STRING" id="1121416.SAMN02745220_03552"/>
<evidence type="ECO:0000313" key="8">
    <source>
        <dbReference type="Proteomes" id="UP000184603"/>
    </source>
</evidence>
<gene>
    <name evidence="7" type="ORF">SAMN02745220_03552</name>
</gene>
<feature type="domain" description="ABC transporter" evidence="6">
    <location>
        <begin position="9"/>
        <end position="246"/>
    </location>
</feature>
<dbReference type="RefSeq" id="WP_084554146.1">
    <property type="nucleotide sequence ID" value="NZ_FRFE01000020.1"/>
</dbReference>
<proteinExistence type="predicted"/>
<evidence type="ECO:0000256" key="2">
    <source>
        <dbReference type="ARBA" id="ARBA00022741"/>
    </source>
</evidence>
<protein>
    <submittedName>
        <fullName evidence="7">Iron complex transport system ATP-binding protein</fullName>
    </submittedName>
</protein>
<evidence type="ECO:0000256" key="1">
    <source>
        <dbReference type="ARBA" id="ARBA00022448"/>
    </source>
</evidence>
<dbReference type="Gene3D" id="3.40.50.300">
    <property type="entry name" value="P-loop containing nucleotide triphosphate hydrolases"/>
    <property type="match status" value="1"/>
</dbReference>
<dbReference type="EMBL" id="FRFE01000020">
    <property type="protein sequence ID" value="SHO50623.1"/>
    <property type="molecule type" value="Genomic_DNA"/>
</dbReference>
<evidence type="ECO:0000256" key="4">
    <source>
        <dbReference type="ARBA" id="ARBA00022967"/>
    </source>
</evidence>
<dbReference type="InterPro" id="IPR003439">
    <property type="entry name" value="ABC_transporter-like_ATP-bd"/>
</dbReference>
<dbReference type="InterPro" id="IPR017871">
    <property type="entry name" value="ABC_transporter-like_CS"/>
</dbReference>
<dbReference type="AlphaFoldDB" id="A0A1M7YDD9"/>
<dbReference type="PANTHER" id="PTHR42794:SF1">
    <property type="entry name" value="HEMIN IMPORT ATP-BINDING PROTEIN HMUV"/>
    <property type="match status" value="1"/>
</dbReference>
<organism evidence="7 8">
    <name type="scientific">Desulfopila aestuarii DSM 18488</name>
    <dbReference type="NCBI Taxonomy" id="1121416"/>
    <lineage>
        <taxon>Bacteria</taxon>
        <taxon>Pseudomonadati</taxon>
        <taxon>Thermodesulfobacteriota</taxon>
        <taxon>Desulfobulbia</taxon>
        <taxon>Desulfobulbales</taxon>
        <taxon>Desulfocapsaceae</taxon>
        <taxon>Desulfopila</taxon>
    </lineage>
</organism>
<keyword evidence="3 7" id="KW-0067">ATP-binding</keyword>
<dbReference type="SUPFAM" id="SSF52540">
    <property type="entry name" value="P-loop containing nucleoside triphosphate hydrolases"/>
    <property type="match status" value="1"/>
</dbReference>
<keyword evidence="4" id="KW-1278">Translocase</keyword>
<evidence type="ECO:0000313" key="7">
    <source>
        <dbReference type="EMBL" id="SHO50623.1"/>
    </source>
</evidence>
<dbReference type="Pfam" id="PF00005">
    <property type="entry name" value="ABC_tran"/>
    <property type="match status" value="1"/>
</dbReference>
<keyword evidence="2" id="KW-0547">Nucleotide-binding</keyword>
<dbReference type="PROSITE" id="PS00211">
    <property type="entry name" value="ABC_TRANSPORTER_1"/>
    <property type="match status" value="1"/>
</dbReference>
<evidence type="ECO:0000256" key="3">
    <source>
        <dbReference type="ARBA" id="ARBA00022840"/>
    </source>
</evidence>
<accession>A0A1M7YDD9</accession>
<dbReference type="Proteomes" id="UP000184603">
    <property type="component" value="Unassembled WGS sequence"/>
</dbReference>
<reference evidence="7 8" key="1">
    <citation type="submission" date="2016-12" db="EMBL/GenBank/DDBJ databases">
        <authorList>
            <person name="Song W.-J."/>
            <person name="Kurnit D.M."/>
        </authorList>
    </citation>
    <scope>NUCLEOTIDE SEQUENCE [LARGE SCALE GENOMIC DNA]</scope>
    <source>
        <strain evidence="7 8">DSM 18488</strain>
    </source>
</reference>
<dbReference type="OrthoDB" id="9809450at2"/>
<dbReference type="InterPro" id="IPR003593">
    <property type="entry name" value="AAA+_ATPase"/>
</dbReference>
<name>A0A1M7YDD9_9BACT</name>
<keyword evidence="1" id="KW-0813">Transport</keyword>
<dbReference type="GO" id="GO:0016887">
    <property type="term" value="F:ATP hydrolysis activity"/>
    <property type="evidence" value="ECO:0007669"/>
    <property type="project" value="InterPro"/>
</dbReference>
<evidence type="ECO:0000256" key="5">
    <source>
        <dbReference type="ARBA" id="ARBA00037066"/>
    </source>
</evidence>
<dbReference type="FunFam" id="3.40.50.300:FF:000134">
    <property type="entry name" value="Iron-enterobactin ABC transporter ATP-binding protein"/>
    <property type="match status" value="1"/>
</dbReference>